<organism evidence="2 3">
    <name type="scientific">Botrimarina hoheduenensis</name>
    <dbReference type="NCBI Taxonomy" id="2528000"/>
    <lineage>
        <taxon>Bacteria</taxon>
        <taxon>Pseudomonadati</taxon>
        <taxon>Planctomycetota</taxon>
        <taxon>Planctomycetia</taxon>
        <taxon>Pirellulales</taxon>
        <taxon>Lacipirellulaceae</taxon>
        <taxon>Botrimarina</taxon>
    </lineage>
</organism>
<gene>
    <name evidence="2" type="ORF">Pla111_24140</name>
</gene>
<dbReference type="OrthoDB" id="6684398at2"/>
<protein>
    <submittedName>
        <fullName evidence="2">Uncharacterized protein</fullName>
    </submittedName>
</protein>
<dbReference type="AlphaFoldDB" id="A0A5C5VZU6"/>
<name>A0A5C5VZU6_9BACT</name>
<proteinExistence type="predicted"/>
<dbReference type="EMBL" id="SJPH01000004">
    <property type="protein sequence ID" value="TWT43463.1"/>
    <property type="molecule type" value="Genomic_DNA"/>
</dbReference>
<feature type="coiled-coil region" evidence="1">
    <location>
        <begin position="142"/>
        <end position="173"/>
    </location>
</feature>
<keyword evidence="3" id="KW-1185">Reference proteome</keyword>
<comment type="caution">
    <text evidence="2">The sequence shown here is derived from an EMBL/GenBank/DDBJ whole genome shotgun (WGS) entry which is preliminary data.</text>
</comment>
<accession>A0A5C5VZU6</accession>
<evidence type="ECO:0000256" key="1">
    <source>
        <dbReference type="SAM" id="Coils"/>
    </source>
</evidence>
<evidence type="ECO:0000313" key="3">
    <source>
        <dbReference type="Proteomes" id="UP000318995"/>
    </source>
</evidence>
<dbReference type="Proteomes" id="UP000318995">
    <property type="component" value="Unassembled WGS sequence"/>
</dbReference>
<keyword evidence="1" id="KW-0175">Coiled coil</keyword>
<dbReference type="RefSeq" id="WP_146574588.1">
    <property type="nucleotide sequence ID" value="NZ_SJPH01000004.1"/>
</dbReference>
<sequence length="182" mass="20552">MTSTKYSISAASRITGKSRATIARHLKASKLSFELDNEGNKQIDASELMRVYGDACDFLLEERRGKGSDTQRSETSPSPNDAALDAVREQLIDQYKAQVEHLQQALEKAQDGQNRVTLLLEQKSSEPNDWQTSLDAMGKSIANQTEAQIKELRDGHDREIKQLKRALHQERSKSLWQKLIGR</sequence>
<reference evidence="2 3" key="1">
    <citation type="submission" date="2019-02" db="EMBL/GenBank/DDBJ databases">
        <title>Deep-cultivation of Planctomycetes and their phenomic and genomic characterization uncovers novel biology.</title>
        <authorList>
            <person name="Wiegand S."/>
            <person name="Jogler M."/>
            <person name="Boedeker C."/>
            <person name="Pinto D."/>
            <person name="Vollmers J."/>
            <person name="Rivas-Marin E."/>
            <person name="Kohn T."/>
            <person name="Peeters S.H."/>
            <person name="Heuer A."/>
            <person name="Rast P."/>
            <person name="Oberbeckmann S."/>
            <person name="Bunk B."/>
            <person name="Jeske O."/>
            <person name="Meyerdierks A."/>
            <person name="Storesund J.E."/>
            <person name="Kallscheuer N."/>
            <person name="Luecker S."/>
            <person name="Lage O.M."/>
            <person name="Pohl T."/>
            <person name="Merkel B.J."/>
            <person name="Hornburger P."/>
            <person name="Mueller R.-W."/>
            <person name="Bruemmer F."/>
            <person name="Labrenz M."/>
            <person name="Spormann A.M."/>
            <person name="Op Den Camp H."/>
            <person name="Overmann J."/>
            <person name="Amann R."/>
            <person name="Jetten M.S.M."/>
            <person name="Mascher T."/>
            <person name="Medema M.H."/>
            <person name="Devos D.P."/>
            <person name="Kaster A.-K."/>
            <person name="Ovreas L."/>
            <person name="Rohde M."/>
            <person name="Galperin M.Y."/>
            <person name="Jogler C."/>
        </authorList>
    </citation>
    <scope>NUCLEOTIDE SEQUENCE [LARGE SCALE GENOMIC DNA]</scope>
    <source>
        <strain evidence="2 3">Pla111</strain>
    </source>
</reference>
<evidence type="ECO:0000313" key="2">
    <source>
        <dbReference type="EMBL" id="TWT43463.1"/>
    </source>
</evidence>